<evidence type="ECO:0000256" key="1">
    <source>
        <dbReference type="ARBA" id="ARBA00022553"/>
    </source>
</evidence>
<evidence type="ECO:0000256" key="6">
    <source>
        <dbReference type="ARBA" id="ARBA00035142"/>
    </source>
</evidence>
<dbReference type="CDD" id="cd00383">
    <property type="entry name" value="trans_reg_C"/>
    <property type="match status" value="1"/>
</dbReference>
<dbReference type="SMART" id="SM00862">
    <property type="entry name" value="Trans_reg_C"/>
    <property type="match status" value="1"/>
</dbReference>
<feature type="compositionally biased region" description="Polar residues" evidence="9">
    <location>
        <begin position="15"/>
        <end position="25"/>
    </location>
</feature>
<dbReference type="SUPFAM" id="SSF52172">
    <property type="entry name" value="CheY-like"/>
    <property type="match status" value="1"/>
</dbReference>
<dbReference type="InterPro" id="IPR047673">
    <property type="entry name" value="MtrA_REC"/>
</dbReference>
<feature type="domain" description="OmpR/PhoB-type" evidence="11">
    <location>
        <begin position="403"/>
        <end position="502"/>
    </location>
</feature>
<dbReference type="SMART" id="SM00448">
    <property type="entry name" value="REC"/>
    <property type="match status" value="1"/>
</dbReference>
<feature type="compositionally biased region" description="Low complexity" evidence="9">
    <location>
        <begin position="57"/>
        <end position="125"/>
    </location>
</feature>
<proteinExistence type="predicted"/>
<keyword evidence="1 7" id="KW-0597">Phosphoprotein</keyword>
<dbReference type="InterPro" id="IPR036388">
    <property type="entry name" value="WH-like_DNA-bd_sf"/>
</dbReference>
<evidence type="ECO:0000256" key="5">
    <source>
        <dbReference type="ARBA" id="ARBA00023163"/>
    </source>
</evidence>
<dbReference type="PANTHER" id="PTHR48111:SF21">
    <property type="entry name" value="DNA-BINDING DUAL MASTER TRANSCRIPTIONAL REGULATOR RPAA"/>
    <property type="match status" value="1"/>
</dbReference>
<keyword evidence="4 8" id="KW-0238">DNA-binding</keyword>
<evidence type="ECO:0000256" key="4">
    <source>
        <dbReference type="ARBA" id="ARBA00023125"/>
    </source>
</evidence>
<dbReference type="FunFam" id="1.10.10.10:FF:000033">
    <property type="entry name" value="DNA-binding response regulator MtrA"/>
    <property type="match status" value="1"/>
</dbReference>
<evidence type="ECO:0000256" key="9">
    <source>
        <dbReference type="SAM" id="MobiDB-lite"/>
    </source>
</evidence>
<dbReference type="Gene3D" id="3.40.50.2300">
    <property type="match status" value="1"/>
</dbReference>
<protein>
    <recommendedName>
        <fullName evidence="6">DNA-binding response regulator MtrA</fullName>
    </recommendedName>
</protein>
<dbReference type="PROSITE" id="PS51755">
    <property type="entry name" value="OMPR_PHOB"/>
    <property type="match status" value="1"/>
</dbReference>
<feature type="DNA-binding region" description="OmpR/PhoB-type" evidence="8">
    <location>
        <begin position="403"/>
        <end position="502"/>
    </location>
</feature>
<keyword evidence="5" id="KW-0804">Transcription</keyword>
<accession>A0A4Z1DYY4</accession>
<feature type="compositionally biased region" description="Low complexity" evidence="9">
    <location>
        <begin position="200"/>
        <end position="220"/>
    </location>
</feature>
<dbReference type="GO" id="GO:0045893">
    <property type="term" value="P:positive regulation of DNA-templated transcription"/>
    <property type="evidence" value="ECO:0007669"/>
    <property type="project" value="InterPro"/>
</dbReference>
<evidence type="ECO:0000259" key="11">
    <source>
        <dbReference type="PROSITE" id="PS51755"/>
    </source>
</evidence>
<feature type="region of interest" description="Disordered" evidence="9">
    <location>
        <begin position="1"/>
        <end position="140"/>
    </location>
</feature>
<gene>
    <name evidence="12" type="ORF">SERN_2649</name>
</gene>
<dbReference type="InterPro" id="IPR011006">
    <property type="entry name" value="CheY-like_superfamily"/>
</dbReference>
<feature type="modified residue" description="4-aspartylphosphate" evidence="7">
    <location>
        <position position="331"/>
    </location>
</feature>
<feature type="region of interest" description="Disordered" evidence="9">
    <location>
        <begin position="166"/>
        <end position="222"/>
    </location>
</feature>
<organism evidence="12 13">
    <name type="scientific">Serinibacter arcticus</name>
    <dbReference type="NCBI Taxonomy" id="1655435"/>
    <lineage>
        <taxon>Bacteria</taxon>
        <taxon>Bacillati</taxon>
        <taxon>Actinomycetota</taxon>
        <taxon>Actinomycetes</taxon>
        <taxon>Micrococcales</taxon>
        <taxon>Beutenbergiaceae</taxon>
        <taxon>Serinibacter</taxon>
    </lineage>
</organism>
<dbReference type="SUPFAM" id="SSF46894">
    <property type="entry name" value="C-terminal effector domain of the bipartite response regulators"/>
    <property type="match status" value="1"/>
</dbReference>
<evidence type="ECO:0000256" key="8">
    <source>
        <dbReference type="PROSITE-ProRule" id="PRU01091"/>
    </source>
</evidence>
<feature type="compositionally biased region" description="Polar residues" evidence="9">
    <location>
        <begin position="181"/>
        <end position="199"/>
    </location>
</feature>
<evidence type="ECO:0000256" key="3">
    <source>
        <dbReference type="ARBA" id="ARBA00023015"/>
    </source>
</evidence>
<dbReference type="GO" id="GO:0032993">
    <property type="term" value="C:protein-DNA complex"/>
    <property type="evidence" value="ECO:0007669"/>
    <property type="project" value="TreeGrafter"/>
</dbReference>
<dbReference type="CDD" id="cd17626">
    <property type="entry name" value="REC_OmpR_MtrA-like"/>
    <property type="match status" value="1"/>
</dbReference>
<dbReference type="InterPro" id="IPR001867">
    <property type="entry name" value="OmpR/PhoB-type_DNA-bd"/>
</dbReference>
<reference evidence="12 13" key="1">
    <citation type="submission" date="2018-11" db="EMBL/GenBank/DDBJ databases">
        <title>Complete genome sequencing of the Actinobacteria Serinibacter sp. K3-2.</title>
        <authorList>
            <person name="Rakitin A.L."/>
            <person name="Beletsky A.V."/>
            <person name="Mardanov A.V."/>
            <person name="Ravin N.V."/>
            <person name="Gromova A.S."/>
            <person name="Filippova S.N."/>
            <person name="Gal'Chenko V.F."/>
        </authorList>
    </citation>
    <scope>NUCLEOTIDE SEQUENCE [LARGE SCALE GENOMIC DNA]</scope>
    <source>
        <strain evidence="12 13">K3-2</strain>
    </source>
</reference>
<sequence>MPANGEPITPAVMPSTITVSSQMPTRRQRSPAVSATARRSDVPAPVRSALACAGRLTTSAGTKRTRSATATARPTSPAPTAAPGEPAAAPTSTARRTGTASARTTTTASSSTRPSRPATRGRSPRQTSRIRAGAPASCSTRARAVQPTTSVVATVPRTAVSAEVRAEAASSRTSWPVCSYHSWSPNRSPRTTSVRLPNGSTRAARSSRAPTTATTAAPTSQVERGTVRMLPITRSIRSPRPIARGAVGATPAGSEGGGEGRAGSPQPRGELMGATIGGMTSTILVVDDDPAISEMIGIVLASEGFEAAFCPDGEHAIEVFNESNPDLVLLDLMLPGKDGIEVCREIRRLADTPVVMLTARSDTVDVVRGLEAGADDYMVKPFKPQELVARVRARLRRQDHDASERLQIGDLTIDVAGHRVMRGSETIALTPLEFDLVVALARKPWQVFSREALLEQVWGYRHQADTRLVNVHVQRLRAKIERDAEHPEVVVTVRGVGYRAGTPTS</sequence>
<evidence type="ECO:0000256" key="7">
    <source>
        <dbReference type="PROSITE-ProRule" id="PRU00169"/>
    </source>
</evidence>
<comment type="caution">
    <text evidence="12">The sequence shown here is derived from an EMBL/GenBank/DDBJ whole genome shotgun (WGS) entry which is preliminary data.</text>
</comment>
<dbReference type="PANTHER" id="PTHR48111">
    <property type="entry name" value="REGULATOR OF RPOS"/>
    <property type="match status" value="1"/>
</dbReference>
<evidence type="ECO:0000313" key="12">
    <source>
        <dbReference type="EMBL" id="TGO04058.1"/>
    </source>
</evidence>
<keyword evidence="2" id="KW-0902">Two-component regulatory system</keyword>
<keyword evidence="13" id="KW-1185">Reference proteome</keyword>
<feature type="region of interest" description="Disordered" evidence="9">
    <location>
        <begin position="243"/>
        <end position="268"/>
    </location>
</feature>
<dbReference type="GO" id="GO:0005829">
    <property type="term" value="C:cytosol"/>
    <property type="evidence" value="ECO:0007669"/>
    <property type="project" value="TreeGrafter"/>
</dbReference>
<evidence type="ECO:0000313" key="13">
    <source>
        <dbReference type="Proteomes" id="UP000297318"/>
    </source>
</evidence>
<dbReference type="NCBIfam" id="NF040689">
    <property type="entry name" value="MtrAB_MtrA"/>
    <property type="match status" value="1"/>
</dbReference>
<evidence type="ECO:0000256" key="2">
    <source>
        <dbReference type="ARBA" id="ARBA00023012"/>
    </source>
</evidence>
<dbReference type="GO" id="GO:0000156">
    <property type="term" value="F:phosphorelay response regulator activity"/>
    <property type="evidence" value="ECO:0007669"/>
    <property type="project" value="InterPro"/>
</dbReference>
<dbReference type="Pfam" id="PF00486">
    <property type="entry name" value="Trans_reg_C"/>
    <property type="match status" value="1"/>
</dbReference>
<dbReference type="Pfam" id="PF00072">
    <property type="entry name" value="Response_reg"/>
    <property type="match status" value="1"/>
</dbReference>
<dbReference type="AlphaFoldDB" id="A0A4Z1DYY4"/>
<dbReference type="InterPro" id="IPR016032">
    <property type="entry name" value="Sig_transdc_resp-reg_C-effctor"/>
</dbReference>
<evidence type="ECO:0000259" key="10">
    <source>
        <dbReference type="PROSITE" id="PS50110"/>
    </source>
</evidence>
<dbReference type="InterPro" id="IPR047671">
    <property type="entry name" value="MtrAB_MtrA"/>
</dbReference>
<dbReference type="PROSITE" id="PS50110">
    <property type="entry name" value="RESPONSE_REGULATORY"/>
    <property type="match status" value="1"/>
</dbReference>
<dbReference type="GO" id="GO:0000976">
    <property type="term" value="F:transcription cis-regulatory region binding"/>
    <property type="evidence" value="ECO:0007669"/>
    <property type="project" value="InterPro"/>
</dbReference>
<dbReference type="InterPro" id="IPR001789">
    <property type="entry name" value="Sig_transdc_resp-reg_receiver"/>
</dbReference>
<dbReference type="InterPro" id="IPR039420">
    <property type="entry name" value="WalR-like"/>
</dbReference>
<dbReference type="Gene3D" id="6.10.250.690">
    <property type="match status" value="1"/>
</dbReference>
<keyword evidence="3" id="KW-0805">Transcription regulation</keyword>
<dbReference type="FunFam" id="3.40.50.2300:FF:000001">
    <property type="entry name" value="DNA-binding response regulator PhoB"/>
    <property type="match status" value="1"/>
</dbReference>
<name>A0A4Z1DYY4_9MICO</name>
<dbReference type="EMBL" id="RHPJ01000004">
    <property type="protein sequence ID" value="TGO04058.1"/>
    <property type="molecule type" value="Genomic_DNA"/>
</dbReference>
<dbReference type="Proteomes" id="UP000297318">
    <property type="component" value="Unassembled WGS sequence"/>
</dbReference>
<dbReference type="Gene3D" id="1.10.10.10">
    <property type="entry name" value="Winged helix-like DNA-binding domain superfamily/Winged helix DNA-binding domain"/>
    <property type="match status" value="1"/>
</dbReference>
<feature type="domain" description="Response regulatory" evidence="10">
    <location>
        <begin position="282"/>
        <end position="395"/>
    </location>
</feature>